<comment type="function">
    <text evidence="6">The RuvA-RuvB-RuvC complex processes Holliday junction (HJ) DNA during genetic recombination and DNA repair, while the RuvA-RuvB complex plays an important role in the rescue of blocked DNA replication forks via replication fork reversal (RFR). RuvA specifically binds to HJ cruciform DNA, conferring on it an open structure. The RuvB hexamer acts as an ATP-dependent pump, pulling dsDNA into and through the RuvAB complex. HJ branch migration allows RuvC to scan DNA until it finds its consensus sequence, where it cleaves and resolves the cruciform DNA.</text>
</comment>
<comment type="subcellular location">
    <subcellularLocation>
        <location evidence="6">Cytoplasm</location>
    </subcellularLocation>
</comment>
<keyword evidence="8" id="KW-0547">Nucleotide-binding</keyword>
<feature type="domain" description="Helix-hairpin-helix DNA-binding motif class 1" evidence="7">
    <location>
        <begin position="70"/>
        <end position="89"/>
    </location>
</feature>
<dbReference type="InterPro" id="IPR000085">
    <property type="entry name" value="RuvA"/>
</dbReference>
<comment type="subunit">
    <text evidence="6">Homotetramer. Forms an RuvA(8)-RuvB(12)-Holliday junction (HJ) complex. HJ DNA is sandwiched between 2 RuvA tetramers; dsDNA enters through RuvA and exits via RuvB. An RuvB hexamer assembles on each DNA strand where it exits the tetramer. Each RuvB hexamer is contacted by two RuvA subunits (via domain III) on 2 adjacent RuvB subunits; this complex drives branch migration. In the full resolvosome a probable DNA-RuvA(4)-RuvB(12)-RuvC(2) complex forms which resolves the HJ.</text>
</comment>
<dbReference type="GO" id="GO:0048476">
    <property type="term" value="C:Holliday junction resolvase complex"/>
    <property type="evidence" value="ECO:0007669"/>
    <property type="project" value="UniProtKB-UniRule"/>
</dbReference>
<dbReference type="InterPro" id="IPR036267">
    <property type="entry name" value="RuvA_C_sf"/>
</dbReference>
<dbReference type="eggNOG" id="COG0632">
    <property type="taxonomic scope" value="Bacteria"/>
</dbReference>
<feature type="domain" description="Helix-hairpin-helix DNA-binding motif class 1" evidence="7">
    <location>
        <begin position="105"/>
        <end position="124"/>
    </location>
</feature>
<dbReference type="GO" id="GO:0000400">
    <property type="term" value="F:four-way junction DNA binding"/>
    <property type="evidence" value="ECO:0007669"/>
    <property type="project" value="UniProtKB-UniRule"/>
</dbReference>
<keyword evidence="2 6" id="KW-0227">DNA damage</keyword>
<gene>
    <name evidence="6 8" type="primary">ruvA</name>
    <name evidence="8" type="ORF">HMPREF9013_0291</name>
</gene>
<protein>
    <recommendedName>
        <fullName evidence="6">Holliday junction branch migration complex subunit RuvA</fullName>
    </recommendedName>
</protein>
<keyword evidence="5 6" id="KW-0234">DNA repair</keyword>
<dbReference type="GO" id="GO:0009378">
    <property type="term" value="F:four-way junction helicase activity"/>
    <property type="evidence" value="ECO:0007669"/>
    <property type="project" value="InterPro"/>
</dbReference>
<dbReference type="InterPro" id="IPR003583">
    <property type="entry name" value="Hlx-hairpin-Hlx_DNA-bd_motif"/>
</dbReference>
<keyword evidence="8" id="KW-0378">Hydrolase</keyword>
<dbReference type="HAMAP" id="MF_00031">
    <property type="entry name" value="DNA_HJ_migration_RuvA"/>
    <property type="match status" value="1"/>
</dbReference>
<proteinExistence type="inferred from homology"/>
<dbReference type="Gene3D" id="1.10.150.20">
    <property type="entry name" value="5' to 3' exonuclease, C-terminal subdomain"/>
    <property type="match status" value="1"/>
</dbReference>
<dbReference type="GO" id="GO:0005737">
    <property type="term" value="C:cytoplasm"/>
    <property type="evidence" value="ECO:0007669"/>
    <property type="project" value="UniProtKB-SubCell"/>
</dbReference>
<reference evidence="9" key="1">
    <citation type="submission" date="2009-12" db="EMBL/GenBank/DDBJ databases">
        <title>Sequence of Clostridiales genomosp. BVAB3 str. UPII9-5.</title>
        <authorList>
            <person name="Madupu R."/>
            <person name="Durkin A.S."/>
            <person name="Torralba M."/>
            <person name="Methe B."/>
            <person name="Sutton G.G."/>
            <person name="Strausberg R.L."/>
            <person name="Nelson K.E."/>
        </authorList>
    </citation>
    <scope>NUCLEOTIDE SEQUENCE [LARGE SCALE GENOMIC DNA]</scope>
    <source>
        <strain evidence="9">W1219</strain>
    </source>
</reference>
<dbReference type="GO" id="GO:0006281">
    <property type="term" value="P:DNA repair"/>
    <property type="evidence" value="ECO:0007669"/>
    <property type="project" value="UniProtKB-UniRule"/>
</dbReference>
<dbReference type="GO" id="GO:0016787">
    <property type="term" value="F:hydrolase activity"/>
    <property type="evidence" value="ECO:0007669"/>
    <property type="project" value="UniProtKB-KW"/>
</dbReference>
<dbReference type="GO" id="GO:0005524">
    <property type="term" value="F:ATP binding"/>
    <property type="evidence" value="ECO:0007669"/>
    <property type="project" value="InterPro"/>
</dbReference>
<dbReference type="NCBIfam" id="TIGR00084">
    <property type="entry name" value="ruvA"/>
    <property type="match status" value="1"/>
</dbReference>
<keyword evidence="8" id="KW-0067">ATP-binding</keyword>
<accession>D2MP66</accession>
<comment type="similarity">
    <text evidence="6">Belongs to the RuvA family.</text>
</comment>
<dbReference type="SUPFAM" id="SSF46929">
    <property type="entry name" value="DNA helicase RuvA subunit, C-terminal domain"/>
    <property type="match status" value="1"/>
</dbReference>
<name>D2MP66_9FIRM</name>
<sequence length="192" mass="21186">MIAFIQGVITEIGDDYIVINHQGLGWLVYYPHSLEVHVGEELQVFTHMSVSENDMRLYGFSSSKEKTLFLNLISVKGLGPKTAMTMLQKSGYALITEAISKGDVAALKKLPGIGAKSASQIVLDLQGKLVAVEVSSTKMMNYPLEIQEALEALKNFGYKGGDLNVVGNKMLEQPSMKTEEYIRFGLKFFASR</sequence>
<dbReference type="Pfam" id="PF01330">
    <property type="entry name" value="RuvA_N"/>
    <property type="match status" value="1"/>
</dbReference>
<dbReference type="OrthoDB" id="5293449at2"/>
<keyword evidence="1 6" id="KW-0963">Cytoplasm</keyword>
<evidence type="ECO:0000313" key="9">
    <source>
        <dbReference type="Proteomes" id="UP000005017"/>
    </source>
</evidence>
<dbReference type="SUPFAM" id="SSF50249">
    <property type="entry name" value="Nucleic acid-binding proteins"/>
    <property type="match status" value="1"/>
</dbReference>
<evidence type="ECO:0000256" key="1">
    <source>
        <dbReference type="ARBA" id="ARBA00022490"/>
    </source>
</evidence>
<evidence type="ECO:0000313" key="8">
    <source>
        <dbReference type="EMBL" id="EFC05686.1"/>
    </source>
</evidence>
<keyword evidence="9" id="KW-1185">Reference proteome</keyword>
<organism evidence="8 9">
    <name type="scientific">Bulleidia extructa W1219</name>
    <dbReference type="NCBI Taxonomy" id="679192"/>
    <lineage>
        <taxon>Bacteria</taxon>
        <taxon>Bacillati</taxon>
        <taxon>Bacillota</taxon>
        <taxon>Erysipelotrichia</taxon>
        <taxon>Erysipelotrichales</taxon>
        <taxon>Erysipelotrichaceae</taxon>
        <taxon>Bulleidia</taxon>
    </lineage>
</organism>
<dbReference type="InterPro" id="IPR013849">
    <property type="entry name" value="DNA_helicase_Holl-junc_RuvA_I"/>
</dbReference>
<comment type="domain">
    <text evidence="6">Has three domains with a flexible linker between the domains II and III and assumes an 'L' shape. Domain III is highly mobile and contacts RuvB.</text>
</comment>
<dbReference type="Gene3D" id="2.40.50.140">
    <property type="entry name" value="Nucleic acid-binding proteins"/>
    <property type="match status" value="1"/>
</dbReference>
<dbReference type="Proteomes" id="UP000005017">
    <property type="component" value="Unassembled WGS sequence"/>
</dbReference>
<dbReference type="GO" id="GO:0006310">
    <property type="term" value="P:DNA recombination"/>
    <property type="evidence" value="ECO:0007669"/>
    <property type="project" value="UniProtKB-UniRule"/>
</dbReference>
<dbReference type="RefSeq" id="WP_006627187.1">
    <property type="nucleotide sequence ID" value="NZ_ADFR01000008.1"/>
</dbReference>
<feature type="region of interest" description="Domain III" evidence="6">
    <location>
        <begin position="135"/>
        <end position="192"/>
    </location>
</feature>
<comment type="caution">
    <text evidence="6">Lacks conserved residue(s) required for the propagation of feature annotation.</text>
</comment>
<keyword evidence="4 6" id="KW-0233">DNA recombination</keyword>
<dbReference type="Pfam" id="PF14520">
    <property type="entry name" value="HHH_5"/>
    <property type="match status" value="1"/>
</dbReference>
<dbReference type="SUPFAM" id="SSF47781">
    <property type="entry name" value="RuvA domain 2-like"/>
    <property type="match status" value="1"/>
</dbReference>
<evidence type="ECO:0000256" key="3">
    <source>
        <dbReference type="ARBA" id="ARBA00023125"/>
    </source>
</evidence>
<dbReference type="STRING" id="679192.HMPREF9013_0291"/>
<evidence type="ECO:0000256" key="5">
    <source>
        <dbReference type="ARBA" id="ARBA00023204"/>
    </source>
</evidence>
<evidence type="ECO:0000259" key="7">
    <source>
        <dbReference type="SMART" id="SM00278"/>
    </source>
</evidence>
<dbReference type="AlphaFoldDB" id="D2MP66"/>
<dbReference type="InterPro" id="IPR012340">
    <property type="entry name" value="NA-bd_OB-fold"/>
</dbReference>
<dbReference type="InterPro" id="IPR010994">
    <property type="entry name" value="RuvA_2-like"/>
</dbReference>
<keyword evidence="3 6" id="KW-0238">DNA-binding</keyword>
<comment type="caution">
    <text evidence="8">The sequence shown here is derived from an EMBL/GenBank/DDBJ whole genome shotgun (WGS) entry which is preliminary data.</text>
</comment>
<keyword evidence="8" id="KW-0347">Helicase</keyword>
<dbReference type="EMBL" id="ADFR01000008">
    <property type="protein sequence ID" value="EFC05686.1"/>
    <property type="molecule type" value="Genomic_DNA"/>
</dbReference>
<evidence type="ECO:0000256" key="6">
    <source>
        <dbReference type="HAMAP-Rule" id="MF_00031"/>
    </source>
</evidence>
<evidence type="ECO:0000256" key="4">
    <source>
        <dbReference type="ARBA" id="ARBA00023172"/>
    </source>
</evidence>
<dbReference type="SMART" id="SM00278">
    <property type="entry name" value="HhH1"/>
    <property type="match status" value="2"/>
</dbReference>
<evidence type="ECO:0000256" key="2">
    <source>
        <dbReference type="ARBA" id="ARBA00022763"/>
    </source>
</evidence>